<dbReference type="InterPro" id="IPR008274">
    <property type="entry name" value="AldOxase/xan_DH_MoCoBD1"/>
</dbReference>
<dbReference type="InterPro" id="IPR037165">
    <property type="entry name" value="AldOxase/xan_DH_Mopterin-bd_sf"/>
</dbReference>
<organism evidence="2 3">
    <name type="scientific">Muricoccus vinaceus</name>
    <dbReference type="NCBI Taxonomy" id="424704"/>
    <lineage>
        <taxon>Bacteria</taxon>
        <taxon>Pseudomonadati</taxon>
        <taxon>Pseudomonadota</taxon>
        <taxon>Alphaproteobacteria</taxon>
        <taxon>Acetobacterales</taxon>
        <taxon>Roseomonadaceae</taxon>
        <taxon>Muricoccus</taxon>
    </lineage>
</organism>
<protein>
    <submittedName>
        <fullName evidence="2">Molybdopterin cofactor-binding domain-containing protein</fullName>
    </submittedName>
</protein>
<dbReference type="RefSeq" id="WP_377056743.1">
    <property type="nucleotide sequence ID" value="NZ_JBHLVZ010000113.1"/>
</dbReference>
<evidence type="ECO:0000313" key="3">
    <source>
        <dbReference type="Proteomes" id="UP001589789"/>
    </source>
</evidence>
<accession>A0ABV6J0K5</accession>
<dbReference type="EMBL" id="JBHLVZ010000113">
    <property type="protein sequence ID" value="MFC0389400.1"/>
    <property type="molecule type" value="Genomic_DNA"/>
</dbReference>
<dbReference type="InterPro" id="IPR012368">
    <property type="entry name" value="OxRdtase_Mopterin-bd_su_IorB"/>
</dbReference>
<dbReference type="SMART" id="SM01008">
    <property type="entry name" value="Ald_Xan_dh_C"/>
    <property type="match status" value="1"/>
</dbReference>
<dbReference type="Gene3D" id="3.90.1170.50">
    <property type="entry name" value="Aldehyde oxidase/xanthine dehydrogenase, a/b hammerhead"/>
    <property type="match status" value="1"/>
</dbReference>
<dbReference type="Proteomes" id="UP001589789">
    <property type="component" value="Unassembled WGS sequence"/>
</dbReference>
<dbReference type="InterPro" id="IPR000674">
    <property type="entry name" value="Ald_Oxase/Xan_DH_a/b"/>
</dbReference>
<dbReference type="PANTHER" id="PTHR47495">
    <property type="entry name" value="ALDEHYDE DEHYDROGENASE"/>
    <property type="match status" value="1"/>
</dbReference>
<feature type="domain" description="Aldehyde oxidase/xanthine dehydrogenase a/b hammerhead" evidence="1">
    <location>
        <begin position="222"/>
        <end position="299"/>
    </location>
</feature>
<gene>
    <name evidence="2" type="ORF">ACFFIC_28215</name>
</gene>
<proteinExistence type="predicted"/>
<dbReference type="PROSITE" id="PS51318">
    <property type="entry name" value="TAT"/>
    <property type="match status" value="1"/>
</dbReference>
<keyword evidence="3" id="KW-1185">Reference proteome</keyword>
<dbReference type="PANTHER" id="PTHR47495:SF1">
    <property type="entry name" value="BLL3820 PROTEIN"/>
    <property type="match status" value="1"/>
</dbReference>
<dbReference type="InterPro" id="IPR052516">
    <property type="entry name" value="N-heterocyclic_Hydroxylase"/>
</dbReference>
<dbReference type="Pfam" id="PF02738">
    <property type="entry name" value="MoCoBD_1"/>
    <property type="match status" value="1"/>
</dbReference>
<sequence length="763" mass="80778">MGIQLSRRGALRSAGVLIVSAGLPVSLDAVLAVREAAAQGVPVPPLPGQLDSYIAVHADGGVTAFFGKIDGGQGLDVAIAQIVAEELDLPAERVQVVMGDTARTVNQGGASNASGVSQGSIPLRNAAAEARLLLVEMAAGRLGVPVAALSVGDGAVFVAAEPARRLPFAELVGGRTFNAEVKWNGRYGNDLNVEGRARPKAIADYKVVGTAVPRRDIADKVFARHDYVTDIKVPGMLHARMLRAPVAGAQPVSVDEASVRDIPGARVVRKGGFLAVAAPREWDAIRAAQALKVEWSAAPAPFPDQAGLYDHIRAAPVTKRAVAMQQGDAPAAIAGAARVIAAEYEWPFHSHSSMGPGCAVADVRANGARIWTGSQKPHAVRDGVAKFLGLRPEAVHTVWVTGPGSYGRNDAGDTPFDAAFLSRELGAPVRVQYMRNEGHGWDTKSPASVQRVRAGLDAGGRVVGIQFESKSFSRTNIATSEADPRDSLASQLMGGGLNPQDTYLFPGDFVPTEPYAFPARLMAWETIPPLLDRASPLRTSHLRDPLGPELIFAAESFVDELASATGADPVDFRLRHLREERDIAVLRAITEKAGWQPRPAGPRGMPGDVASGRGVSLARRDGTVVGLVAEVEVDRRSGNIRVKRMVVGQDCGLIINPDGLRRCVENALVYGTSRALREEVTFDRNNVTSVDWATYPILDITEAPEMVEVVLINRPDIRPTGAGEPAVRTAGAAIANAVFDATGVRLRRGPFTPERVKAAMAGA</sequence>
<evidence type="ECO:0000313" key="2">
    <source>
        <dbReference type="EMBL" id="MFC0389400.1"/>
    </source>
</evidence>
<dbReference type="SUPFAM" id="SSF56003">
    <property type="entry name" value="Molybdenum cofactor-binding domain"/>
    <property type="match status" value="2"/>
</dbReference>
<name>A0ABV6J0K5_9PROT</name>
<comment type="caution">
    <text evidence="2">The sequence shown here is derived from an EMBL/GenBank/DDBJ whole genome shotgun (WGS) entry which is preliminary data.</text>
</comment>
<reference evidence="2 3" key="1">
    <citation type="submission" date="2024-09" db="EMBL/GenBank/DDBJ databases">
        <authorList>
            <person name="Sun Q."/>
            <person name="Mori K."/>
        </authorList>
    </citation>
    <scope>NUCLEOTIDE SEQUENCE [LARGE SCALE GENOMIC DNA]</scope>
    <source>
        <strain evidence="2 3">CCM 7468</strain>
    </source>
</reference>
<evidence type="ECO:0000259" key="1">
    <source>
        <dbReference type="SMART" id="SM01008"/>
    </source>
</evidence>
<dbReference type="Pfam" id="PF20256">
    <property type="entry name" value="MoCoBD_2"/>
    <property type="match status" value="2"/>
</dbReference>
<dbReference type="InterPro" id="IPR046867">
    <property type="entry name" value="AldOxase/xan_DH_MoCoBD2"/>
</dbReference>
<dbReference type="PIRSF" id="PIRSF036389">
    <property type="entry name" value="IOR_B"/>
    <property type="match status" value="1"/>
</dbReference>
<dbReference type="Gene3D" id="3.30.365.10">
    <property type="entry name" value="Aldehyde oxidase/xanthine dehydrogenase, molybdopterin binding domain"/>
    <property type="match status" value="4"/>
</dbReference>
<dbReference type="InterPro" id="IPR006311">
    <property type="entry name" value="TAT_signal"/>
</dbReference>